<sequence>MKKQRSTATLIIYIFIAAQFLPIPLLYAFPVEQRIEMSLTLSLVASLLATVAMIFINLRRKWTPEDSLSKKPSSSLGKVILWGVVGFIGAILIQYLTSIIEIIIFGITPESANTDLLLNLTTEYPLLVFSIVIFAPVTEEFVFRKAIFSQLNVTAIGTVGSAVISALLFAIIHFDGHMLVYASLGLWFSYLYYKTNNIFTSMLAHGLMNSFVALPLFFPQLVG</sequence>
<dbReference type="GO" id="GO:0080120">
    <property type="term" value="P:CAAX-box protein maturation"/>
    <property type="evidence" value="ECO:0007669"/>
    <property type="project" value="UniProtKB-ARBA"/>
</dbReference>
<dbReference type="PANTHER" id="PTHR43592:SF15">
    <property type="entry name" value="CAAX AMINO TERMINAL PROTEASE FAMILY PROTEIN"/>
    <property type="match status" value="1"/>
</dbReference>
<feature type="domain" description="CAAX prenyl protease 2/Lysostaphin resistance protein A-like" evidence="3">
    <location>
        <begin position="125"/>
        <end position="210"/>
    </location>
</feature>
<feature type="transmembrane region" description="Helical" evidence="2">
    <location>
        <begin position="124"/>
        <end position="143"/>
    </location>
</feature>
<dbReference type="OrthoDB" id="2194912at2"/>
<protein>
    <recommendedName>
        <fullName evidence="3">CAAX prenyl protease 2/Lysostaphin resistance protein A-like domain-containing protein</fullName>
    </recommendedName>
</protein>
<dbReference type="InterPro" id="IPR003675">
    <property type="entry name" value="Rce1/LyrA-like_dom"/>
</dbReference>
<proteinExistence type="inferred from homology"/>
<evidence type="ECO:0000259" key="3">
    <source>
        <dbReference type="Pfam" id="PF02517"/>
    </source>
</evidence>
<dbReference type="KEGG" id="jda:BW727_102079"/>
<evidence type="ECO:0000256" key="2">
    <source>
        <dbReference type="SAM" id="Phobius"/>
    </source>
</evidence>
<feature type="transmembrane region" description="Helical" evidence="2">
    <location>
        <begin position="198"/>
        <end position="218"/>
    </location>
</feature>
<gene>
    <name evidence="4" type="ORF">BW727_102079</name>
</gene>
<feature type="transmembrane region" description="Helical" evidence="2">
    <location>
        <begin position="39"/>
        <end position="58"/>
    </location>
</feature>
<keyword evidence="2" id="KW-0812">Transmembrane</keyword>
<accession>A0A1S6IS62</accession>
<reference evidence="4 5" key="1">
    <citation type="journal article" date="2014" name="Int. J. Syst. Evol. Microbiol.">
        <title>Jeotgalibaca dankookensis gen. nov., sp. nov., a member of the family Carnobacteriaceae, isolated from seujeot (Korean traditional food).</title>
        <authorList>
            <person name="Lee D.G."/>
            <person name="Trujillo M.E."/>
            <person name="Kang H."/>
            <person name="Ahn T.Y."/>
        </authorList>
    </citation>
    <scope>NUCLEOTIDE SEQUENCE [LARGE SCALE GENOMIC DNA]</scope>
    <source>
        <strain evidence="4 5">EX-07</strain>
    </source>
</reference>
<keyword evidence="2" id="KW-1133">Transmembrane helix</keyword>
<keyword evidence="5" id="KW-1185">Reference proteome</keyword>
<keyword evidence="2" id="KW-0472">Membrane</keyword>
<dbReference type="EMBL" id="CP019728">
    <property type="protein sequence ID" value="AQS54393.1"/>
    <property type="molecule type" value="Genomic_DNA"/>
</dbReference>
<feature type="transmembrane region" description="Helical" evidence="2">
    <location>
        <begin position="155"/>
        <end position="172"/>
    </location>
</feature>
<dbReference type="Pfam" id="PF02517">
    <property type="entry name" value="Rce1-like"/>
    <property type="match status" value="1"/>
</dbReference>
<dbReference type="STRING" id="708126.BW727_102079"/>
<dbReference type="GO" id="GO:0004175">
    <property type="term" value="F:endopeptidase activity"/>
    <property type="evidence" value="ECO:0007669"/>
    <property type="project" value="UniProtKB-ARBA"/>
</dbReference>
<name>A0A1S6IS62_9LACT</name>
<feature type="transmembrane region" description="Helical" evidence="2">
    <location>
        <begin position="79"/>
        <end position="104"/>
    </location>
</feature>
<comment type="similarity">
    <text evidence="1">Belongs to the UPF0177 family.</text>
</comment>
<evidence type="ECO:0000313" key="5">
    <source>
        <dbReference type="Proteomes" id="UP000188993"/>
    </source>
</evidence>
<feature type="transmembrane region" description="Helical" evidence="2">
    <location>
        <begin position="7"/>
        <end position="27"/>
    </location>
</feature>
<dbReference type="PANTHER" id="PTHR43592">
    <property type="entry name" value="CAAX AMINO TERMINAL PROTEASE"/>
    <property type="match status" value="1"/>
</dbReference>
<dbReference type="Proteomes" id="UP000188993">
    <property type="component" value="Chromosome"/>
</dbReference>
<dbReference type="AlphaFoldDB" id="A0A1S6IS62"/>
<evidence type="ECO:0000313" key="4">
    <source>
        <dbReference type="EMBL" id="AQS54393.1"/>
    </source>
</evidence>
<organism evidence="4 5">
    <name type="scientific">Jeotgalibaca dankookensis</name>
    <dbReference type="NCBI Taxonomy" id="708126"/>
    <lineage>
        <taxon>Bacteria</taxon>
        <taxon>Bacillati</taxon>
        <taxon>Bacillota</taxon>
        <taxon>Bacilli</taxon>
        <taxon>Lactobacillales</taxon>
        <taxon>Carnobacteriaceae</taxon>
        <taxon>Jeotgalibaca</taxon>
    </lineage>
</organism>
<dbReference type="RefSeq" id="WP_062468263.1">
    <property type="nucleotide sequence ID" value="NZ_BBYN01000006.1"/>
</dbReference>
<evidence type="ECO:0000256" key="1">
    <source>
        <dbReference type="ARBA" id="ARBA00009067"/>
    </source>
</evidence>